<evidence type="ECO:0000256" key="1">
    <source>
        <dbReference type="SAM" id="SignalP"/>
    </source>
</evidence>
<dbReference type="Proteomes" id="UP001605036">
    <property type="component" value="Unassembled WGS sequence"/>
</dbReference>
<evidence type="ECO:0000313" key="3">
    <source>
        <dbReference type="Proteomes" id="UP001605036"/>
    </source>
</evidence>
<keyword evidence="1" id="KW-0732">Signal</keyword>
<dbReference type="AlphaFoldDB" id="A0ABD1Z2F4"/>
<sequence length="100" mass="11808">MLMVMATNILWIQLALEQDNLVPPLELLKLEDMHMINVEAEDDPMQMWALALQVASTVIGAADIRESGWWVRERSTIWYDYFLDSAYEDFHWRNFMGMPK</sequence>
<name>A0ABD1Z2F4_9MARC</name>
<organism evidence="2 3">
    <name type="scientific">Riccia fluitans</name>
    <dbReference type="NCBI Taxonomy" id="41844"/>
    <lineage>
        <taxon>Eukaryota</taxon>
        <taxon>Viridiplantae</taxon>
        <taxon>Streptophyta</taxon>
        <taxon>Embryophyta</taxon>
        <taxon>Marchantiophyta</taxon>
        <taxon>Marchantiopsida</taxon>
        <taxon>Marchantiidae</taxon>
        <taxon>Marchantiales</taxon>
        <taxon>Ricciaceae</taxon>
        <taxon>Riccia</taxon>
    </lineage>
</organism>
<reference evidence="2 3" key="1">
    <citation type="submission" date="2024-09" db="EMBL/GenBank/DDBJ databases">
        <title>Chromosome-scale assembly of Riccia fluitans.</title>
        <authorList>
            <person name="Paukszto L."/>
            <person name="Sawicki J."/>
            <person name="Karawczyk K."/>
            <person name="Piernik-Szablinska J."/>
            <person name="Szczecinska M."/>
            <person name="Mazdziarz M."/>
        </authorList>
    </citation>
    <scope>NUCLEOTIDE SEQUENCE [LARGE SCALE GENOMIC DNA]</scope>
    <source>
        <strain evidence="2">Rf_01</strain>
        <tissue evidence="2">Aerial parts of the thallus</tissue>
    </source>
</reference>
<dbReference type="EMBL" id="JBHFFA010000002">
    <property type="protein sequence ID" value="KAL2641969.1"/>
    <property type="molecule type" value="Genomic_DNA"/>
</dbReference>
<evidence type="ECO:0000313" key="2">
    <source>
        <dbReference type="EMBL" id="KAL2641969.1"/>
    </source>
</evidence>
<proteinExistence type="predicted"/>
<protein>
    <submittedName>
        <fullName evidence="2">Uncharacterized protein</fullName>
    </submittedName>
</protein>
<keyword evidence="3" id="KW-1185">Reference proteome</keyword>
<feature type="chain" id="PRO_5044831241" evidence="1">
    <location>
        <begin position="18"/>
        <end position="100"/>
    </location>
</feature>
<gene>
    <name evidence="2" type="ORF">R1flu_009556</name>
</gene>
<comment type="caution">
    <text evidence="2">The sequence shown here is derived from an EMBL/GenBank/DDBJ whole genome shotgun (WGS) entry which is preliminary data.</text>
</comment>
<feature type="signal peptide" evidence="1">
    <location>
        <begin position="1"/>
        <end position="17"/>
    </location>
</feature>
<accession>A0ABD1Z2F4</accession>